<evidence type="ECO:0000313" key="2">
    <source>
        <dbReference type="EMBL" id="MBU2666762.1"/>
    </source>
</evidence>
<evidence type="ECO:0000313" key="3">
    <source>
        <dbReference type="Proteomes" id="UP001519654"/>
    </source>
</evidence>
<dbReference type="Proteomes" id="UP001519654">
    <property type="component" value="Unassembled WGS sequence"/>
</dbReference>
<name>A0ABS5YTH6_9ACTN</name>
<gene>
    <name evidence="2" type="ORF">KOI35_24945</name>
</gene>
<evidence type="ECO:0000256" key="1">
    <source>
        <dbReference type="SAM" id="SignalP"/>
    </source>
</evidence>
<keyword evidence="1" id="KW-0732">Signal</keyword>
<dbReference type="RefSeq" id="WP_215790590.1">
    <property type="nucleotide sequence ID" value="NZ_JAHKKG010000007.1"/>
</dbReference>
<feature type="signal peptide" evidence="1">
    <location>
        <begin position="1"/>
        <end position="27"/>
    </location>
</feature>
<keyword evidence="3" id="KW-1185">Reference proteome</keyword>
<protein>
    <submittedName>
        <fullName evidence="2">Uncharacterized protein</fullName>
    </submittedName>
</protein>
<dbReference type="EMBL" id="JAHKKG010000007">
    <property type="protein sequence ID" value="MBU2666762.1"/>
    <property type="molecule type" value="Genomic_DNA"/>
</dbReference>
<organism evidence="2 3">
    <name type="scientific">Paractinoplanes bogorensis</name>
    <dbReference type="NCBI Taxonomy" id="1610840"/>
    <lineage>
        <taxon>Bacteria</taxon>
        <taxon>Bacillati</taxon>
        <taxon>Actinomycetota</taxon>
        <taxon>Actinomycetes</taxon>
        <taxon>Micromonosporales</taxon>
        <taxon>Micromonosporaceae</taxon>
        <taxon>Paractinoplanes</taxon>
    </lineage>
</organism>
<accession>A0ABS5YTH6</accession>
<sequence length="138" mass="14203">MRRAWLLPALLTAIALGALPAVSAAQADVAPATTRIDAVDRAAQGERVVVQLTATCPAGATMQLDVTVTAANETRIAQGNRVKRIDCTGAAQTAELRAEHNPVGALFIVGPATARTVRTVCDASACAVTALDESIRIS</sequence>
<reference evidence="2 3" key="1">
    <citation type="submission" date="2021-06" db="EMBL/GenBank/DDBJ databases">
        <title>Actinoplanes lichenicola sp. nov., and Actinoplanes ovalisporus sp. nov., isolated from lichen in Thailand.</title>
        <authorList>
            <person name="Saeng-In P."/>
            <person name="Kanchanasin P."/>
            <person name="Yuki M."/>
            <person name="Kudo T."/>
            <person name="Ohkuma M."/>
            <person name="Phongsopitanun W."/>
            <person name="Tanasupawat S."/>
        </authorList>
    </citation>
    <scope>NUCLEOTIDE SEQUENCE [LARGE SCALE GENOMIC DNA]</scope>
    <source>
        <strain evidence="2 3">NBRC 110975</strain>
    </source>
</reference>
<proteinExistence type="predicted"/>
<comment type="caution">
    <text evidence="2">The sequence shown here is derived from an EMBL/GenBank/DDBJ whole genome shotgun (WGS) entry which is preliminary data.</text>
</comment>
<feature type="chain" id="PRO_5045128603" evidence="1">
    <location>
        <begin position="28"/>
        <end position="138"/>
    </location>
</feature>